<evidence type="ECO:0000313" key="8">
    <source>
        <dbReference type="Proteomes" id="UP000663828"/>
    </source>
</evidence>
<keyword evidence="5" id="KW-0472">Membrane</keyword>
<name>A0A813PTG6_ADIRI</name>
<sequence>MSNNEESEEKSQTETTDSRILHKHIHISKWMCVLFSIVVIVLVISIMVIIISVVGKQNEKLSKLSLAALETREPSLDVTHTVAEKSVYLSWNQYGSTVIKGMQFKGIDIDDDGSIYFADAGNDRVIRQRMNATRSEIVAGGNGFGNRANQLNSPTDVVVDKKKNSLIICDKKNQRVMRWSLQNATEQRIIISNINCNGLAIDQDGSIYVSDNDQAVVKRWNDGENIGEVVAGGNRVGDALDQLDQPSYVFVDHHYSVYVSDTNNNRVMKWAKNGKAGIVVAGGNAQGDNIGQLFLAKGVVVDHLGNVYVADSLNDRVVCWSEKTQESMIVVGGYGKGSDSHLLNGLDDIAFDREGNLYVVDIGNRRIQKFDRED</sequence>
<dbReference type="AlphaFoldDB" id="A0A813PTG6"/>
<comment type="caution">
    <text evidence="6">The sequence shown here is derived from an EMBL/GenBank/DDBJ whole genome shotgun (WGS) entry which is preliminary data.</text>
</comment>
<dbReference type="EMBL" id="CAJNOR010000023">
    <property type="protein sequence ID" value="CAF0758712.1"/>
    <property type="molecule type" value="Genomic_DNA"/>
</dbReference>
<dbReference type="PANTHER" id="PTHR10680">
    <property type="entry name" value="PEPTIDYL-GLYCINE ALPHA-AMIDATING MONOOXYGENASE"/>
    <property type="match status" value="1"/>
</dbReference>
<dbReference type="InterPro" id="IPR011042">
    <property type="entry name" value="6-blade_b-propeller_TolB-like"/>
</dbReference>
<evidence type="ECO:0000313" key="7">
    <source>
        <dbReference type="EMBL" id="CAF1208208.1"/>
    </source>
</evidence>
<evidence type="ECO:0000256" key="1">
    <source>
        <dbReference type="ARBA" id="ARBA00022729"/>
    </source>
</evidence>
<dbReference type="CDD" id="cd05819">
    <property type="entry name" value="NHL"/>
    <property type="match status" value="1"/>
</dbReference>
<proteinExistence type="predicted"/>
<reference evidence="6" key="1">
    <citation type="submission" date="2021-02" db="EMBL/GenBank/DDBJ databases">
        <authorList>
            <person name="Nowell W R."/>
        </authorList>
    </citation>
    <scope>NUCLEOTIDE SEQUENCE</scope>
</reference>
<dbReference type="PROSITE" id="PS51125">
    <property type="entry name" value="NHL"/>
    <property type="match status" value="1"/>
</dbReference>
<evidence type="ECO:0000313" key="6">
    <source>
        <dbReference type="EMBL" id="CAF0758712.1"/>
    </source>
</evidence>
<organism evidence="6 8">
    <name type="scientific">Adineta ricciae</name>
    <name type="common">Rotifer</name>
    <dbReference type="NCBI Taxonomy" id="249248"/>
    <lineage>
        <taxon>Eukaryota</taxon>
        <taxon>Metazoa</taxon>
        <taxon>Spiralia</taxon>
        <taxon>Gnathifera</taxon>
        <taxon>Rotifera</taxon>
        <taxon>Eurotatoria</taxon>
        <taxon>Bdelloidea</taxon>
        <taxon>Adinetida</taxon>
        <taxon>Adinetidae</taxon>
        <taxon>Adineta</taxon>
    </lineage>
</organism>
<feature type="transmembrane region" description="Helical" evidence="5">
    <location>
        <begin position="30"/>
        <end position="55"/>
    </location>
</feature>
<dbReference type="Proteomes" id="UP000663828">
    <property type="component" value="Unassembled WGS sequence"/>
</dbReference>
<keyword evidence="8" id="KW-1185">Reference proteome</keyword>
<dbReference type="InterPro" id="IPR001258">
    <property type="entry name" value="NHL_repeat"/>
</dbReference>
<gene>
    <name evidence="7" type="ORF">EDS130_LOCUS25740</name>
    <name evidence="6" type="ORF">XAT740_LOCUS818</name>
</gene>
<dbReference type="Gene3D" id="2.40.10.500">
    <property type="match status" value="1"/>
</dbReference>
<evidence type="ECO:0000256" key="5">
    <source>
        <dbReference type="SAM" id="Phobius"/>
    </source>
</evidence>
<evidence type="ECO:0008006" key="9">
    <source>
        <dbReference type="Google" id="ProtNLM"/>
    </source>
</evidence>
<evidence type="ECO:0000256" key="2">
    <source>
        <dbReference type="ARBA" id="ARBA00022737"/>
    </source>
</evidence>
<keyword evidence="1" id="KW-0732">Signal</keyword>
<dbReference type="Proteomes" id="UP000663852">
    <property type="component" value="Unassembled WGS sequence"/>
</dbReference>
<accession>A0A813PTG6</accession>
<dbReference type="Gene3D" id="2.120.10.30">
    <property type="entry name" value="TolB, C-terminal domain"/>
    <property type="match status" value="2"/>
</dbReference>
<keyword evidence="5" id="KW-0812">Transmembrane</keyword>
<feature type="repeat" description="NHL" evidence="4">
    <location>
        <begin position="336"/>
        <end position="373"/>
    </location>
</feature>
<dbReference type="PANTHER" id="PTHR10680:SF14">
    <property type="entry name" value="PEPTIDYL-GLYCINE ALPHA-AMIDATING MONOOXYGENASE"/>
    <property type="match status" value="1"/>
</dbReference>
<dbReference type="OrthoDB" id="342730at2759"/>
<keyword evidence="3" id="KW-0325">Glycoprotein</keyword>
<dbReference type="EMBL" id="CAJNOJ010000153">
    <property type="protein sequence ID" value="CAF1208208.1"/>
    <property type="molecule type" value="Genomic_DNA"/>
</dbReference>
<protein>
    <recommendedName>
        <fullName evidence="9">NHL repeat containing protein</fullName>
    </recommendedName>
</protein>
<dbReference type="SUPFAM" id="SSF101898">
    <property type="entry name" value="NHL repeat"/>
    <property type="match status" value="1"/>
</dbReference>
<keyword evidence="5" id="KW-1133">Transmembrane helix</keyword>
<evidence type="ECO:0000256" key="3">
    <source>
        <dbReference type="ARBA" id="ARBA00023180"/>
    </source>
</evidence>
<evidence type="ECO:0000256" key="4">
    <source>
        <dbReference type="PROSITE-ProRule" id="PRU00504"/>
    </source>
</evidence>
<keyword evidence="2" id="KW-0677">Repeat</keyword>